<comment type="caution">
    <text evidence="2">The sequence shown here is derived from an EMBL/GenBank/DDBJ whole genome shotgun (WGS) entry which is preliminary data.</text>
</comment>
<proteinExistence type="predicted"/>
<reference evidence="2" key="1">
    <citation type="submission" date="2019-08" db="EMBL/GenBank/DDBJ databases">
        <authorList>
            <person name="Kucharzyk K."/>
            <person name="Murdoch R.W."/>
            <person name="Higgins S."/>
            <person name="Loffler F."/>
        </authorList>
    </citation>
    <scope>NUCLEOTIDE SEQUENCE</scope>
</reference>
<dbReference type="EMBL" id="VSSQ01042022">
    <property type="protein sequence ID" value="MPM95544.1"/>
    <property type="molecule type" value="Genomic_DNA"/>
</dbReference>
<feature type="region of interest" description="Disordered" evidence="1">
    <location>
        <begin position="1"/>
        <end position="22"/>
    </location>
</feature>
<evidence type="ECO:0000313" key="2">
    <source>
        <dbReference type="EMBL" id="MPM95544.1"/>
    </source>
</evidence>
<feature type="compositionally biased region" description="Basic and acidic residues" evidence="1">
    <location>
        <begin position="11"/>
        <end position="20"/>
    </location>
</feature>
<gene>
    <name evidence="2" type="ORF">SDC9_142699</name>
</gene>
<sequence length="85" mass="9310">MRAAQPAQQCEHAHRQRLEHQPPLGLLAQPALPHIVRRDLLHLHACRQVVLHGLARNAVGIVGIADRGGQHAHCGHVAVEFTHGQ</sequence>
<dbReference type="AlphaFoldDB" id="A0A645E182"/>
<evidence type="ECO:0000256" key="1">
    <source>
        <dbReference type="SAM" id="MobiDB-lite"/>
    </source>
</evidence>
<accession>A0A645E182</accession>
<protein>
    <submittedName>
        <fullName evidence="2">Uncharacterized protein</fullName>
    </submittedName>
</protein>
<name>A0A645E182_9ZZZZ</name>
<organism evidence="2">
    <name type="scientific">bioreactor metagenome</name>
    <dbReference type="NCBI Taxonomy" id="1076179"/>
    <lineage>
        <taxon>unclassified sequences</taxon>
        <taxon>metagenomes</taxon>
        <taxon>ecological metagenomes</taxon>
    </lineage>
</organism>